<evidence type="ECO:0000313" key="2">
    <source>
        <dbReference type="EMBL" id="ABS65675.1"/>
    </source>
</evidence>
<evidence type="ECO:0000313" key="3">
    <source>
        <dbReference type="Proteomes" id="UP000002417"/>
    </source>
</evidence>
<dbReference type="STRING" id="78245.Xaut_0417"/>
<dbReference type="KEGG" id="xau:Xaut_0417"/>
<dbReference type="Proteomes" id="UP000002417">
    <property type="component" value="Chromosome"/>
</dbReference>
<accession>A7ICD2</accession>
<keyword evidence="3" id="KW-1185">Reference proteome</keyword>
<sequence length="131" mass="13143">MTNPQPAWRAWTAVAAAYLLVLQVLVTGIAGGVHAASFGLDPVATAMCGPSAHGGTAPADDGALPPHDSLSCCVLGCSMLGPGAAPPPAEWSLVRHPVMVVADAAYPSSREARRTVRGSSPGLPRAPPGTV</sequence>
<organism evidence="2 3">
    <name type="scientific">Xanthobacter autotrophicus (strain ATCC BAA-1158 / Py2)</name>
    <dbReference type="NCBI Taxonomy" id="78245"/>
    <lineage>
        <taxon>Bacteria</taxon>
        <taxon>Pseudomonadati</taxon>
        <taxon>Pseudomonadota</taxon>
        <taxon>Alphaproteobacteria</taxon>
        <taxon>Hyphomicrobiales</taxon>
        <taxon>Xanthobacteraceae</taxon>
        <taxon>Xanthobacter</taxon>
    </lineage>
</organism>
<dbReference type="AlphaFoldDB" id="A7ICD2"/>
<gene>
    <name evidence="2" type="ordered locus">Xaut_0417</name>
</gene>
<dbReference type="EMBL" id="CP000781">
    <property type="protein sequence ID" value="ABS65675.1"/>
    <property type="molecule type" value="Genomic_DNA"/>
</dbReference>
<evidence type="ECO:0000256" key="1">
    <source>
        <dbReference type="SAM" id="MobiDB-lite"/>
    </source>
</evidence>
<dbReference type="HOGENOM" id="CLU_1926758_0_0_5"/>
<proteinExistence type="predicted"/>
<protein>
    <recommendedName>
        <fullName evidence="4">DUF2946 domain-containing protein</fullName>
    </recommendedName>
</protein>
<evidence type="ECO:0008006" key="4">
    <source>
        <dbReference type="Google" id="ProtNLM"/>
    </source>
</evidence>
<reference evidence="2 3" key="1">
    <citation type="submission" date="2007-07" db="EMBL/GenBank/DDBJ databases">
        <title>Complete sequence of chromosome of Xanthobacter autotrophicus Py2.</title>
        <authorList>
            <consortium name="US DOE Joint Genome Institute"/>
            <person name="Copeland A."/>
            <person name="Lucas S."/>
            <person name="Lapidus A."/>
            <person name="Barry K."/>
            <person name="Glavina del Rio T."/>
            <person name="Hammon N."/>
            <person name="Israni S."/>
            <person name="Dalin E."/>
            <person name="Tice H."/>
            <person name="Pitluck S."/>
            <person name="Sims D."/>
            <person name="Brettin T."/>
            <person name="Bruce D."/>
            <person name="Detter J.C."/>
            <person name="Han C."/>
            <person name="Tapia R."/>
            <person name="Brainard J."/>
            <person name="Schmutz J."/>
            <person name="Larimer F."/>
            <person name="Land M."/>
            <person name="Hauser L."/>
            <person name="Kyrpides N."/>
            <person name="Kim E."/>
            <person name="Ensigns S.A."/>
            <person name="Richardson P."/>
        </authorList>
    </citation>
    <scope>NUCLEOTIDE SEQUENCE [LARGE SCALE GENOMIC DNA]</scope>
    <source>
        <strain evidence="3">ATCC BAA-1158 / Py2</strain>
    </source>
</reference>
<dbReference type="OrthoDB" id="8161600at2"/>
<feature type="region of interest" description="Disordered" evidence="1">
    <location>
        <begin position="108"/>
        <end position="131"/>
    </location>
</feature>
<name>A7ICD2_XANP2</name>